<feature type="domain" description="Secretin/TonB short N-terminal" evidence="4">
    <location>
        <begin position="93"/>
        <end position="139"/>
    </location>
</feature>
<protein>
    <recommendedName>
        <fullName evidence="4">Secretin/TonB short N-terminal domain-containing protein</fullName>
    </recommendedName>
</protein>
<evidence type="ECO:0000256" key="1">
    <source>
        <dbReference type="ARBA" id="ARBA00022448"/>
    </source>
</evidence>
<dbReference type="PANTHER" id="PTHR30604">
    <property type="entry name" value="PROTEIN TRANSPORT PROTEIN HOFQ"/>
    <property type="match status" value="1"/>
</dbReference>
<sequence length="140" mass="15486">AMGIQAGVNIVVDKSVEGKITVHLEKVSLEDGLSMMLRANSFSLEKREDYYFVKKMEKERIKEITASKDRITLNIKNIPVDELLRDIASQSKINIVADQTVTGEISGILFDVPLERGLSSLLSANGFILKKSAGIYEVSI</sequence>
<keyword evidence="1" id="KW-0813">Transport</keyword>
<dbReference type="Pfam" id="PF07660">
    <property type="entry name" value="STN"/>
    <property type="match status" value="1"/>
</dbReference>
<evidence type="ECO:0000256" key="3">
    <source>
        <dbReference type="ARBA" id="ARBA00023237"/>
    </source>
</evidence>
<dbReference type="GO" id="GO:0019867">
    <property type="term" value="C:outer membrane"/>
    <property type="evidence" value="ECO:0007669"/>
    <property type="project" value="InterPro"/>
</dbReference>
<keyword evidence="3" id="KW-0998">Cell outer membrane</keyword>
<dbReference type="InterPro" id="IPR011662">
    <property type="entry name" value="Secretin/TonB_short_N"/>
</dbReference>
<proteinExistence type="predicted"/>
<dbReference type="Gene3D" id="3.30.1370.130">
    <property type="match status" value="2"/>
</dbReference>
<dbReference type="PANTHER" id="PTHR30604:SF1">
    <property type="entry name" value="DNA UTILIZATION PROTEIN HOFQ"/>
    <property type="match status" value="1"/>
</dbReference>
<evidence type="ECO:0000313" key="5">
    <source>
        <dbReference type="EMBL" id="GAH88203.1"/>
    </source>
</evidence>
<name>X1L1Y7_9ZZZZ</name>
<comment type="caution">
    <text evidence="5">The sequence shown here is derived from an EMBL/GenBank/DDBJ whole genome shotgun (WGS) entry which is preliminary data.</text>
</comment>
<reference evidence="5" key="1">
    <citation type="journal article" date="2014" name="Front. Microbiol.">
        <title>High frequency of phylogenetically diverse reductive dehalogenase-homologous genes in deep subseafloor sedimentary metagenomes.</title>
        <authorList>
            <person name="Kawai M."/>
            <person name="Futagami T."/>
            <person name="Toyoda A."/>
            <person name="Takaki Y."/>
            <person name="Nishi S."/>
            <person name="Hori S."/>
            <person name="Arai W."/>
            <person name="Tsubouchi T."/>
            <person name="Morono Y."/>
            <person name="Uchiyama I."/>
            <person name="Ito T."/>
            <person name="Fujiyama A."/>
            <person name="Inagaki F."/>
            <person name="Takami H."/>
        </authorList>
    </citation>
    <scope>NUCLEOTIDE SEQUENCE</scope>
    <source>
        <strain evidence="5">Expedition CK06-06</strain>
    </source>
</reference>
<organism evidence="5">
    <name type="scientific">marine sediment metagenome</name>
    <dbReference type="NCBI Taxonomy" id="412755"/>
    <lineage>
        <taxon>unclassified sequences</taxon>
        <taxon>metagenomes</taxon>
        <taxon>ecological metagenomes</taxon>
    </lineage>
</organism>
<dbReference type="EMBL" id="BARU01040118">
    <property type="protein sequence ID" value="GAH88203.1"/>
    <property type="molecule type" value="Genomic_DNA"/>
</dbReference>
<accession>X1L1Y7</accession>
<feature type="domain" description="Secretin/TonB short N-terminal" evidence="4">
    <location>
        <begin position="8"/>
        <end position="56"/>
    </location>
</feature>
<dbReference type="InterPro" id="IPR051808">
    <property type="entry name" value="Type_IV_pilus_biogenesis"/>
</dbReference>
<dbReference type="SMART" id="SM00965">
    <property type="entry name" value="STN"/>
    <property type="match status" value="2"/>
</dbReference>
<keyword evidence="2" id="KW-0472">Membrane</keyword>
<evidence type="ECO:0000256" key="2">
    <source>
        <dbReference type="ARBA" id="ARBA00023136"/>
    </source>
</evidence>
<feature type="non-terminal residue" evidence="5">
    <location>
        <position position="1"/>
    </location>
</feature>
<dbReference type="AlphaFoldDB" id="X1L1Y7"/>
<gene>
    <name evidence="5" type="ORF">S03H2_62077</name>
</gene>
<evidence type="ECO:0000259" key="4">
    <source>
        <dbReference type="SMART" id="SM00965"/>
    </source>
</evidence>